<gene>
    <name evidence="1" type="ORF">L9G74_20595</name>
</gene>
<proteinExistence type="predicted"/>
<sequence>DLLRYGLKVHVGEVAKIVGERLDQLLISVLLAAADLGLFVVATVVSRGVTGVSSIFGVLAFPKIANQPTGEGRALVFGRYMRAAVLAAVAA</sequence>
<reference evidence="2" key="2">
    <citation type="submission" date="2023-07" db="EMBL/GenBank/DDBJ databases">
        <title>Shewanella mangrovi sp. nov., an acetaldehyde- degrading bacterium isolated from mangrove sediment.</title>
        <authorList>
            <person name="Liu Y."/>
        </authorList>
    </citation>
    <scope>NUCLEOTIDE SEQUENCE [LARGE SCALE GENOMIC DNA]</scope>
    <source>
        <strain evidence="2">C32</strain>
    </source>
</reference>
<protein>
    <submittedName>
        <fullName evidence="1">Uncharacterized protein</fullName>
    </submittedName>
</protein>
<name>A0ABT2FR48_9GAMM</name>
<dbReference type="EMBL" id="JAKOGG010000264">
    <property type="protein sequence ID" value="MCS4558822.1"/>
    <property type="molecule type" value="Genomic_DNA"/>
</dbReference>
<reference evidence="1 2" key="1">
    <citation type="submission" date="2022-02" db="EMBL/GenBank/DDBJ databases">
        <authorList>
            <person name="Zhuang L."/>
        </authorList>
    </citation>
    <scope>NUCLEOTIDE SEQUENCE [LARGE SCALE GENOMIC DNA]</scope>
    <source>
        <strain evidence="1 2">C32</strain>
    </source>
</reference>
<organism evidence="1 2">
    <name type="scientific">Shewanella electrica</name>
    <dbReference type="NCBI Taxonomy" id="515560"/>
    <lineage>
        <taxon>Bacteria</taxon>
        <taxon>Pseudomonadati</taxon>
        <taxon>Pseudomonadota</taxon>
        <taxon>Gammaproteobacteria</taxon>
        <taxon>Alteromonadales</taxon>
        <taxon>Shewanellaceae</taxon>
        <taxon>Shewanella</taxon>
    </lineage>
</organism>
<accession>A0ABT2FR48</accession>
<dbReference type="RefSeq" id="WP_238898621.1">
    <property type="nucleotide sequence ID" value="NZ_JAKOGG010000264.1"/>
</dbReference>
<dbReference type="Proteomes" id="UP001201549">
    <property type="component" value="Unassembled WGS sequence"/>
</dbReference>
<keyword evidence="2" id="KW-1185">Reference proteome</keyword>
<feature type="non-terminal residue" evidence="1">
    <location>
        <position position="1"/>
    </location>
</feature>
<comment type="caution">
    <text evidence="1">The sequence shown here is derived from an EMBL/GenBank/DDBJ whole genome shotgun (WGS) entry which is preliminary data.</text>
</comment>
<evidence type="ECO:0000313" key="1">
    <source>
        <dbReference type="EMBL" id="MCS4558822.1"/>
    </source>
</evidence>
<feature type="non-terminal residue" evidence="1">
    <location>
        <position position="91"/>
    </location>
</feature>
<evidence type="ECO:0000313" key="2">
    <source>
        <dbReference type="Proteomes" id="UP001201549"/>
    </source>
</evidence>